<gene>
    <name evidence="1" type="ORF">METZ01_LOCUS388763</name>
</gene>
<name>A0A382UNR5_9ZZZZ</name>
<accession>A0A382UNR5</accession>
<proteinExistence type="predicted"/>
<evidence type="ECO:0000313" key="1">
    <source>
        <dbReference type="EMBL" id="SVD35909.1"/>
    </source>
</evidence>
<dbReference type="EMBL" id="UINC01145649">
    <property type="protein sequence ID" value="SVD35909.1"/>
    <property type="molecule type" value="Genomic_DNA"/>
</dbReference>
<protein>
    <submittedName>
        <fullName evidence="1">Uncharacterized protein</fullName>
    </submittedName>
</protein>
<dbReference type="AlphaFoldDB" id="A0A382UNR5"/>
<organism evidence="1">
    <name type="scientific">marine metagenome</name>
    <dbReference type="NCBI Taxonomy" id="408172"/>
    <lineage>
        <taxon>unclassified sequences</taxon>
        <taxon>metagenomes</taxon>
        <taxon>ecological metagenomes</taxon>
    </lineage>
</organism>
<reference evidence="1" key="1">
    <citation type="submission" date="2018-05" db="EMBL/GenBank/DDBJ databases">
        <authorList>
            <person name="Lanie J.A."/>
            <person name="Ng W.-L."/>
            <person name="Kazmierczak K.M."/>
            <person name="Andrzejewski T.M."/>
            <person name="Davidsen T.M."/>
            <person name="Wayne K.J."/>
            <person name="Tettelin H."/>
            <person name="Glass J.I."/>
            <person name="Rusch D."/>
            <person name="Podicherti R."/>
            <person name="Tsui H.-C.T."/>
            <person name="Winkler M.E."/>
        </authorList>
    </citation>
    <scope>NUCLEOTIDE SEQUENCE</scope>
</reference>
<sequence length="91" mass="11114">MFQNLQNFFRLCKILKTRGNWPLIRKSKNQLWDFILCKNGLIQKPFFSAMLYWFQMLKGLDILVWRLETFGFLFSPRLNDDDRKHINQSLK</sequence>